<dbReference type="Proteomes" id="UP001140949">
    <property type="component" value="Unassembled WGS sequence"/>
</dbReference>
<proteinExistence type="predicted"/>
<evidence type="ECO:0000256" key="1">
    <source>
        <dbReference type="SAM" id="Coils"/>
    </source>
</evidence>
<reference evidence="3" key="2">
    <citation type="submission" date="2023-04" db="EMBL/GenBank/DDBJ databases">
        <authorList>
            <person name="Bruccoleri R.E."/>
            <person name="Oakeley E.J."/>
            <person name="Faust A.-M."/>
            <person name="Dessus-Babus S."/>
            <person name="Altorfer M."/>
            <person name="Burckhardt D."/>
            <person name="Oertli M."/>
            <person name="Naumann U."/>
            <person name="Petersen F."/>
            <person name="Wong J."/>
        </authorList>
    </citation>
    <scope>NUCLEOTIDE SEQUENCE</scope>
    <source>
        <strain evidence="3">GSM-AAB239-AS_SAM_17_03QT</strain>
        <tissue evidence="3">Leaf</tissue>
    </source>
</reference>
<evidence type="ECO:0000313" key="3">
    <source>
        <dbReference type="EMBL" id="KAJ6828884.1"/>
    </source>
</evidence>
<dbReference type="PANTHER" id="PTHR43939">
    <property type="entry name" value="COILED-COIL DOMAIN-CONTAINING PROTEIN 158"/>
    <property type="match status" value="1"/>
</dbReference>
<keyword evidence="4" id="KW-1185">Reference proteome</keyword>
<evidence type="ECO:0000313" key="4">
    <source>
        <dbReference type="Proteomes" id="UP001140949"/>
    </source>
</evidence>
<gene>
    <name evidence="3" type="ORF">M6B38_361725</name>
</gene>
<dbReference type="AlphaFoldDB" id="A0AAX6GJM4"/>
<keyword evidence="1" id="KW-0175">Coiled coil</keyword>
<reference evidence="3" key="1">
    <citation type="journal article" date="2023" name="GigaByte">
        <title>Genome assembly of the bearded iris, Iris pallida Lam.</title>
        <authorList>
            <person name="Bruccoleri R.E."/>
            <person name="Oakeley E.J."/>
            <person name="Faust A.M.E."/>
            <person name="Altorfer M."/>
            <person name="Dessus-Babus S."/>
            <person name="Burckhardt D."/>
            <person name="Oertli M."/>
            <person name="Naumann U."/>
            <person name="Petersen F."/>
            <person name="Wong J."/>
        </authorList>
    </citation>
    <scope>NUCLEOTIDE SEQUENCE</scope>
    <source>
        <strain evidence="3">GSM-AAB239-AS_SAM_17_03QT</strain>
    </source>
</reference>
<sequence length="329" mass="37460">MQALDEEESQMEALENRNMELENVMQGKMVELENLEAFRAKTLAKLSTTVSKFDELHNLSESLLAEIESLQSQLQERDSEISFLRQEVTRCTNDVLASQETSKNYSSEMHELLSLMEKMATRFGGSHVQTSDQNQSSVRSYIDIIYKKFVDAMDELEDLRVTVQSKDSLLQIEKGKVEELLSKMEELETLSGKGNKRERFQEERDSGPSSSMNSPRTVETEQMVQRNKVSSGPIAAHIRSARKVNNDQIAIAIDVEKDDNTLDDEDDDKAHGFKSLTMSRLIPRATRPISDRIDGIWVSAERLLMRQPSLRLGVIIYWVVLHALLASFI</sequence>
<feature type="compositionally biased region" description="Polar residues" evidence="2">
    <location>
        <begin position="207"/>
        <end position="229"/>
    </location>
</feature>
<feature type="compositionally biased region" description="Basic and acidic residues" evidence="2">
    <location>
        <begin position="195"/>
        <end position="206"/>
    </location>
</feature>
<comment type="caution">
    <text evidence="3">The sequence shown here is derived from an EMBL/GenBank/DDBJ whole genome shotgun (WGS) entry which is preliminary data.</text>
</comment>
<dbReference type="EMBL" id="JANAVB010018994">
    <property type="protein sequence ID" value="KAJ6828884.1"/>
    <property type="molecule type" value="Genomic_DNA"/>
</dbReference>
<evidence type="ECO:0000256" key="2">
    <source>
        <dbReference type="SAM" id="MobiDB-lite"/>
    </source>
</evidence>
<feature type="region of interest" description="Disordered" evidence="2">
    <location>
        <begin position="188"/>
        <end position="229"/>
    </location>
</feature>
<feature type="coiled-coil region" evidence="1">
    <location>
        <begin position="4"/>
        <end position="87"/>
    </location>
</feature>
<protein>
    <submittedName>
        <fullName evidence="3">Centromere-associated protein E isoform X2</fullName>
    </submittedName>
</protein>
<dbReference type="PANTHER" id="PTHR43939:SF50">
    <property type="entry name" value="NUCLEOPORIN"/>
    <property type="match status" value="1"/>
</dbReference>
<accession>A0AAX6GJM4</accession>
<organism evidence="3 4">
    <name type="scientific">Iris pallida</name>
    <name type="common">Sweet iris</name>
    <dbReference type="NCBI Taxonomy" id="29817"/>
    <lineage>
        <taxon>Eukaryota</taxon>
        <taxon>Viridiplantae</taxon>
        <taxon>Streptophyta</taxon>
        <taxon>Embryophyta</taxon>
        <taxon>Tracheophyta</taxon>
        <taxon>Spermatophyta</taxon>
        <taxon>Magnoliopsida</taxon>
        <taxon>Liliopsida</taxon>
        <taxon>Asparagales</taxon>
        <taxon>Iridaceae</taxon>
        <taxon>Iridoideae</taxon>
        <taxon>Irideae</taxon>
        <taxon>Iris</taxon>
    </lineage>
</organism>
<name>A0AAX6GJM4_IRIPA</name>